<dbReference type="InterPro" id="IPR000073">
    <property type="entry name" value="AB_hydrolase_1"/>
</dbReference>
<dbReference type="Proteomes" id="UP000298438">
    <property type="component" value="Unassembled WGS sequence"/>
</dbReference>
<reference evidence="2 3" key="1">
    <citation type="submission" date="2019-03" db="EMBL/GenBank/DDBJ databases">
        <title>Draft Genome Sequence of Massilia arenosa sp. nov., a Novel Massilia Species Isolated from a Sandy-loam Maize Soil.</title>
        <authorList>
            <person name="Raths R."/>
            <person name="Peta V."/>
            <person name="Bucking H."/>
        </authorList>
    </citation>
    <scope>NUCLEOTIDE SEQUENCE [LARGE SCALE GENOMIC DNA]</scope>
    <source>
        <strain evidence="2 3">MC02</strain>
    </source>
</reference>
<protein>
    <submittedName>
        <fullName evidence="2">Alpha/beta fold hydrolase</fullName>
    </submittedName>
</protein>
<keyword evidence="3" id="KW-1185">Reference proteome</keyword>
<evidence type="ECO:0000313" key="2">
    <source>
        <dbReference type="EMBL" id="TFW20855.1"/>
    </source>
</evidence>
<dbReference type="PRINTS" id="PR00111">
    <property type="entry name" value="ABHYDROLASE"/>
</dbReference>
<dbReference type="InterPro" id="IPR050471">
    <property type="entry name" value="AB_hydrolase"/>
</dbReference>
<evidence type="ECO:0000313" key="3">
    <source>
        <dbReference type="Proteomes" id="UP000298438"/>
    </source>
</evidence>
<gene>
    <name evidence="2" type="ORF">E4L96_10195</name>
</gene>
<dbReference type="GO" id="GO:0016787">
    <property type="term" value="F:hydrolase activity"/>
    <property type="evidence" value="ECO:0007669"/>
    <property type="project" value="UniProtKB-KW"/>
</dbReference>
<dbReference type="InterPro" id="IPR029058">
    <property type="entry name" value="AB_hydrolase_fold"/>
</dbReference>
<dbReference type="AlphaFoldDB" id="A0A4Y9SJ18"/>
<keyword evidence="2" id="KW-0378">Hydrolase</keyword>
<feature type="domain" description="AB hydrolase-1" evidence="1">
    <location>
        <begin position="31"/>
        <end position="119"/>
    </location>
</feature>
<dbReference type="RefSeq" id="WP_135207099.1">
    <property type="nucleotide sequence ID" value="NZ_SPVF01000128.1"/>
</dbReference>
<dbReference type="PANTHER" id="PTHR43433:SF5">
    <property type="entry name" value="AB HYDROLASE-1 DOMAIN-CONTAINING PROTEIN"/>
    <property type="match status" value="1"/>
</dbReference>
<sequence>MSASELHVTSTGAGVPYIWAHGLMSSTASEDAAGLTREPPPGVRLIRYDARGHGHTPPAASPQDYLWEALARDMLAVADGERAARFIAGGSSMGSMTALTAALLAPDRIRALILMLPPALWEARAASSKRYRAAALYASAVGGARMAEHVAQPEYSTLPPWLIGHEPRMLEHSGTGTRHLGKTELADMMRGTALSNLPPRAELQRVAHIPALILAWSDDSTHPEASAHALHTLLGRSELVIARNHAEFRAFDDRISAFLTRQIQPT</sequence>
<comment type="caution">
    <text evidence="2">The sequence shown here is derived from an EMBL/GenBank/DDBJ whole genome shotgun (WGS) entry which is preliminary data.</text>
</comment>
<organism evidence="2 3">
    <name type="scientific">Zemynaea arenosa</name>
    <dbReference type="NCBI Taxonomy" id="2561931"/>
    <lineage>
        <taxon>Bacteria</taxon>
        <taxon>Pseudomonadati</taxon>
        <taxon>Pseudomonadota</taxon>
        <taxon>Betaproteobacteria</taxon>
        <taxon>Burkholderiales</taxon>
        <taxon>Oxalobacteraceae</taxon>
        <taxon>Telluria group</taxon>
        <taxon>Zemynaea</taxon>
    </lineage>
</organism>
<evidence type="ECO:0000259" key="1">
    <source>
        <dbReference type="Pfam" id="PF00561"/>
    </source>
</evidence>
<proteinExistence type="predicted"/>
<dbReference type="Gene3D" id="3.40.50.1820">
    <property type="entry name" value="alpha/beta hydrolase"/>
    <property type="match status" value="1"/>
</dbReference>
<dbReference type="EMBL" id="SPVF01000128">
    <property type="protein sequence ID" value="TFW20855.1"/>
    <property type="molecule type" value="Genomic_DNA"/>
</dbReference>
<dbReference type="SUPFAM" id="SSF53474">
    <property type="entry name" value="alpha/beta-Hydrolases"/>
    <property type="match status" value="1"/>
</dbReference>
<dbReference type="Pfam" id="PF00561">
    <property type="entry name" value="Abhydrolase_1"/>
    <property type="match status" value="1"/>
</dbReference>
<dbReference type="PANTHER" id="PTHR43433">
    <property type="entry name" value="HYDROLASE, ALPHA/BETA FOLD FAMILY PROTEIN"/>
    <property type="match status" value="1"/>
</dbReference>
<accession>A0A4Y9SJ18</accession>
<dbReference type="OrthoDB" id="9801400at2"/>
<name>A0A4Y9SJ18_9BURK</name>